<sequence length="1210" mass="135895">MTQPQEVIDLSSKFIAGVDVEFDYSKQDSADHTAQSPNKKSKKTKRRIKLKSSGDMDQLDQYPQSRVIKQGKDGDLEVSPLNESEEYVYHDEDGDLDDREDDADDHHHHMCSHDEEEHDHDHHHHHHYQHQHQHQHQQHQHQHQHHHHDHDHDHAHDCQHGSSSKQHHQHTNTTKRLPNNKRGGKHSVSIDSEISEKWVPSSPEEQQELQKFWHSISMADKQKLLAVDKCEVFAIMERERKTPCSCKSCARENYIVNRIVHEIFLDYDSTFGNVIIAKFLEDKELMATLLKEQKAKRELQQQEYLKLEKQLKLEQLKKLEQDKASSPPSQLQLPAPLDGATTNPNFLSVLEEAMTTSDESKAEEAVSTPISDTDMENLCGVPETEILSVAQDLLKTDGKYFLEIMERLETNPALKAIDISRQISHVLGILNKGVFGQPNPDLTAIESVLSEFRHWESQKSQSQAQIEGTSAYNRDPASLDFADEVYVDEDDADHPDVDIDEGEEEYEFDDGDDVEEIGEVEDEEQEEEDDDENDDEEDYEGEYEDDEEDRYDEIDEEKLSAEATRDTYSRIQSISFKIVHSRLVSAYKEKAAEDSTRQLIEELEAEERRKKEKEEKKQRQKEKLKEKKRQQQLLKEEEKRKKEEAKAEQERLLKEEQQRKMEEGRKKKEEQRKKKDEEKKKKLEALKRKEQEAERQRKEKEEKERQRIEEKRLREEGLKLQKEEQERIAEEKLEQERLAQEAAVAAKAEVKSSPPVQATNSQSAVHALNSQATASPMLDARSLAPNTLPPPGLMRPPTASSGSLPQDISDILKQAMEMQQAQQQPHLMSQLPQVPQSQPQVPVQGSTNSSGISPWDSRASFSLADPNGSDLMHHQQMPVPPSNPNGLLGYRPSAYGNAPQKSFSPFSSAVPLVDSRHASDLDVAGLDQYMSSMGLGDHQDVTASTGTTGGSGSTPTMAGGANLWQNGTTAGNASLLLSNNVNKGASIWGQSPRFSSYNHNSSGTVGNNVSSVNSVSSVNGLGVTGAANGVNGALGSLWSTTSQTANLTSTANGYHQQISYGDAELIQIAAFKSSSINLVNEPGAITPTSALLVYTKSLLPSMPGLSLEQFTKCLSANLSAKLGFSFEFFYDDMGQPSHVRINVSKSSQQQPILQIPQQAQSQVPHDSYNQGLVNSQFVENSEPHTYFSPFGSSTGLSTLNGMGSVWGNRS</sequence>
<evidence type="ECO:0000256" key="3">
    <source>
        <dbReference type="ARBA" id="ARBA00020733"/>
    </source>
</evidence>
<evidence type="ECO:0000256" key="8">
    <source>
        <dbReference type="SAM" id="MobiDB-lite"/>
    </source>
</evidence>
<dbReference type="PANTHER" id="PTHR13142">
    <property type="entry name" value="INNER CENTROMERE PROTEIN"/>
    <property type="match status" value="1"/>
</dbReference>
<comment type="similarity">
    <text evidence="2 7">Belongs to the NST1 family.</text>
</comment>
<keyword evidence="5 7" id="KW-0346">Stress response</keyword>
<dbReference type="PANTHER" id="PTHR13142:SF1">
    <property type="entry name" value="INNER CENTROMERE PROTEIN"/>
    <property type="match status" value="1"/>
</dbReference>
<dbReference type="GeneID" id="34519457"/>
<evidence type="ECO:0000256" key="5">
    <source>
        <dbReference type="ARBA" id="ARBA00023016"/>
    </source>
</evidence>
<feature type="compositionally biased region" description="Basic and acidic residues" evidence="8">
    <location>
        <begin position="606"/>
        <end position="625"/>
    </location>
</feature>
<feature type="compositionally biased region" description="Basic and acidic residues" evidence="8">
    <location>
        <begin position="150"/>
        <end position="159"/>
    </location>
</feature>
<keyword evidence="6 7" id="KW-0175">Coiled coil</keyword>
<feature type="compositionally biased region" description="Basic and acidic residues" evidence="8">
    <location>
        <begin position="557"/>
        <end position="568"/>
    </location>
</feature>
<feature type="compositionally biased region" description="Acidic residues" evidence="8">
    <location>
        <begin position="92"/>
        <end position="103"/>
    </location>
</feature>
<comment type="subcellular location">
    <subcellularLocation>
        <location evidence="1 7">Cytoplasm</location>
    </subcellularLocation>
</comment>
<evidence type="ECO:0000256" key="6">
    <source>
        <dbReference type="ARBA" id="ARBA00023054"/>
    </source>
</evidence>
<reference evidence="9" key="2">
    <citation type="submission" date="2014-02" db="EMBL/GenBank/DDBJ databases">
        <title>Complete DNA sequence of /Kuraishia capsulata/ illustrates novel genomic features among budding yeasts (/Saccharomycotina/).</title>
        <authorList>
            <person name="Morales L."/>
            <person name="Noel B."/>
            <person name="Porcel B."/>
            <person name="Marcet-Houben M."/>
            <person name="Hullo M-F."/>
            <person name="Sacerdot C."/>
            <person name="Tekaia F."/>
            <person name="Leh-Louis V."/>
            <person name="Despons L."/>
            <person name="Khanna V."/>
            <person name="Aury J-M."/>
            <person name="Barbe V."/>
            <person name="Couloux A."/>
            <person name="Labadie K."/>
            <person name="Pelletier E."/>
            <person name="Souciet J-L."/>
            <person name="Boekhout T."/>
            <person name="Gabaldon T."/>
            <person name="Wincker P."/>
            <person name="Dujon B."/>
        </authorList>
    </citation>
    <scope>NUCLEOTIDE SEQUENCE</scope>
    <source>
        <strain evidence="9">CBS 1993</strain>
    </source>
</reference>
<dbReference type="OrthoDB" id="21629at2759"/>
<evidence type="ECO:0000256" key="2">
    <source>
        <dbReference type="ARBA" id="ARBA00007112"/>
    </source>
</evidence>
<feature type="region of interest" description="Disordered" evidence="8">
    <location>
        <begin position="24"/>
        <end position="188"/>
    </location>
</feature>
<feature type="compositionally biased region" description="Basic residues" evidence="8">
    <location>
        <begin position="121"/>
        <end position="149"/>
    </location>
</feature>
<organism evidence="9 10">
    <name type="scientific">Kuraishia capsulata CBS 1993</name>
    <dbReference type="NCBI Taxonomy" id="1382522"/>
    <lineage>
        <taxon>Eukaryota</taxon>
        <taxon>Fungi</taxon>
        <taxon>Dikarya</taxon>
        <taxon>Ascomycota</taxon>
        <taxon>Saccharomycotina</taxon>
        <taxon>Pichiomycetes</taxon>
        <taxon>Pichiales</taxon>
        <taxon>Pichiaceae</taxon>
        <taxon>Kuraishia</taxon>
    </lineage>
</organism>
<feature type="coiled-coil region" evidence="7">
    <location>
        <begin position="290"/>
        <end position="317"/>
    </location>
</feature>
<dbReference type="InterPro" id="IPR025279">
    <property type="entry name" value="NST1"/>
</dbReference>
<name>W6MV43_9ASCO</name>
<feature type="region of interest" description="Disordered" evidence="8">
    <location>
        <begin position="354"/>
        <end position="375"/>
    </location>
</feature>
<evidence type="ECO:0000313" key="10">
    <source>
        <dbReference type="Proteomes" id="UP000019384"/>
    </source>
</evidence>
<feature type="compositionally biased region" description="Low complexity" evidence="8">
    <location>
        <begin position="817"/>
        <end position="846"/>
    </location>
</feature>
<feature type="compositionally biased region" description="Basic and acidic residues" evidence="8">
    <location>
        <begin position="104"/>
        <end position="115"/>
    </location>
</feature>
<feature type="compositionally biased region" description="Basic and acidic residues" evidence="8">
    <location>
        <begin position="634"/>
        <end position="725"/>
    </location>
</feature>
<dbReference type="STRING" id="1382522.W6MV43"/>
<accession>W6MV43</accession>
<feature type="region of interest" description="Disordered" evidence="8">
    <location>
        <begin position="937"/>
        <end position="961"/>
    </location>
</feature>
<feature type="region of interest" description="Disordered" evidence="8">
    <location>
        <begin position="606"/>
        <end position="725"/>
    </location>
</feature>
<dbReference type="EMBL" id="HG793126">
    <property type="protein sequence ID" value="CDK26060.1"/>
    <property type="molecule type" value="Genomic_DNA"/>
</dbReference>
<protein>
    <recommendedName>
        <fullName evidence="3 7">Stress response protein NST1</fullName>
    </recommendedName>
</protein>
<gene>
    <name evidence="9" type="ORF">KUCA_T00002031001</name>
</gene>
<evidence type="ECO:0000313" key="9">
    <source>
        <dbReference type="EMBL" id="CDK26060.1"/>
    </source>
</evidence>
<dbReference type="Proteomes" id="UP000019384">
    <property type="component" value="Unassembled WGS sequence"/>
</dbReference>
<dbReference type="AlphaFoldDB" id="W6MV43"/>
<feature type="compositionally biased region" description="Polar residues" evidence="8">
    <location>
        <begin position="754"/>
        <end position="774"/>
    </location>
</feature>
<feature type="region of interest" description="Disordered" evidence="8">
    <location>
        <begin position="491"/>
        <end position="572"/>
    </location>
</feature>
<feature type="compositionally biased region" description="Basic residues" evidence="8">
    <location>
        <begin position="39"/>
        <end position="50"/>
    </location>
</feature>
<keyword evidence="4 7" id="KW-0963">Cytoplasm</keyword>
<feature type="compositionally biased region" description="Acidic residues" evidence="8">
    <location>
        <begin position="491"/>
        <end position="556"/>
    </location>
</feature>
<dbReference type="HOGENOM" id="CLU_269810_0_0_1"/>
<dbReference type="RefSeq" id="XP_022458069.1">
    <property type="nucleotide sequence ID" value="XM_022604271.1"/>
</dbReference>
<comment type="function">
    <text evidence="7">May act as a negative regulator of salt tolerance.</text>
</comment>
<evidence type="ECO:0000256" key="4">
    <source>
        <dbReference type="ARBA" id="ARBA00022490"/>
    </source>
</evidence>
<evidence type="ECO:0000256" key="1">
    <source>
        <dbReference type="ARBA" id="ARBA00004496"/>
    </source>
</evidence>
<dbReference type="Pfam" id="PF13945">
    <property type="entry name" value="NST1"/>
    <property type="match status" value="1"/>
</dbReference>
<feature type="region of interest" description="Disordered" evidence="8">
    <location>
        <begin position="817"/>
        <end position="893"/>
    </location>
</feature>
<dbReference type="GO" id="GO:0005737">
    <property type="term" value="C:cytoplasm"/>
    <property type="evidence" value="ECO:0007669"/>
    <property type="project" value="UniProtKB-SubCell"/>
</dbReference>
<proteinExistence type="inferred from homology"/>
<keyword evidence="10" id="KW-1185">Reference proteome</keyword>
<reference evidence="9" key="1">
    <citation type="submission" date="2013-12" db="EMBL/GenBank/DDBJ databases">
        <authorList>
            <person name="Genoscope - CEA"/>
        </authorList>
    </citation>
    <scope>NUCLEOTIDE SEQUENCE</scope>
    <source>
        <strain evidence="9">CBS 1993</strain>
    </source>
</reference>
<evidence type="ECO:0000256" key="7">
    <source>
        <dbReference type="RuleBase" id="RU049441"/>
    </source>
</evidence>
<feature type="region of interest" description="Disordered" evidence="8">
    <location>
        <begin position="739"/>
        <end position="805"/>
    </location>
</feature>